<dbReference type="EMBL" id="FNEV01000012">
    <property type="protein sequence ID" value="SDJ72550.1"/>
    <property type="molecule type" value="Genomic_DNA"/>
</dbReference>
<dbReference type="RefSeq" id="WP_093194668.1">
    <property type="nucleotide sequence ID" value="NZ_FNEV01000012.1"/>
</dbReference>
<dbReference type="InterPro" id="IPR002942">
    <property type="entry name" value="S4_RNA-bd"/>
</dbReference>
<dbReference type="GO" id="GO:0072344">
    <property type="term" value="P:rescue of stalled ribosome"/>
    <property type="evidence" value="ECO:0007669"/>
    <property type="project" value="UniProtKB-UniRule"/>
</dbReference>
<keyword evidence="7" id="KW-0346">Stress response</keyword>
<feature type="domain" description="RNA-binding S4" evidence="6">
    <location>
        <begin position="1"/>
        <end position="64"/>
    </location>
</feature>
<keyword evidence="4 5" id="KW-0648">Protein biosynthesis</keyword>
<comment type="subunit">
    <text evidence="5">Associates with stalled 50S ribosomal subunits. Binds to RqcH, 23S rRNA and the P-site tRNA. Does not require RqcH for association with 50S subunits.</text>
</comment>
<keyword evidence="8" id="KW-1185">Reference proteome</keyword>
<dbReference type="PROSITE" id="PS50889">
    <property type="entry name" value="S4"/>
    <property type="match status" value="1"/>
</dbReference>
<protein>
    <recommendedName>
        <fullName evidence="5">RQC P-site tRNA stabilizing factor</fullName>
        <shortName evidence="5">RqcP</shortName>
    </recommendedName>
    <alternativeName>
        <fullName evidence="5">Ribosome-associated protein quality control protein P</fullName>
    </alternativeName>
</protein>
<comment type="similarity">
    <text evidence="5">Belongs to the RqcP family.</text>
</comment>
<sequence length="87" mass="9992">MRLDKFLKNARLIKRRTLAKEVADQGRIQINGQPGKAASKLKSGDELRIQFGQKILTIEVKELKETVRKEDAADLYEIKKEEPVNKD</sequence>
<dbReference type="SMART" id="SM00363">
    <property type="entry name" value="S4"/>
    <property type="match status" value="1"/>
</dbReference>
<dbReference type="Pfam" id="PF01479">
    <property type="entry name" value="S4"/>
    <property type="match status" value="1"/>
</dbReference>
<dbReference type="STRING" id="86666.SAMN04490247_3004"/>
<dbReference type="AlphaFoldDB" id="A0A1G8W4X1"/>
<evidence type="ECO:0000313" key="8">
    <source>
        <dbReference type="Proteomes" id="UP000199225"/>
    </source>
</evidence>
<dbReference type="SUPFAM" id="SSF55174">
    <property type="entry name" value="Alpha-L RNA-binding motif"/>
    <property type="match status" value="1"/>
</dbReference>
<keyword evidence="2 5" id="KW-0699">rRNA-binding</keyword>
<name>A0A1G8W4X1_9BACI</name>
<dbReference type="GO" id="GO:0000049">
    <property type="term" value="F:tRNA binding"/>
    <property type="evidence" value="ECO:0007669"/>
    <property type="project" value="UniProtKB-UniRule"/>
</dbReference>
<dbReference type="Proteomes" id="UP000199225">
    <property type="component" value="Unassembled WGS sequence"/>
</dbReference>
<evidence type="ECO:0000256" key="2">
    <source>
        <dbReference type="ARBA" id="ARBA00022730"/>
    </source>
</evidence>
<dbReference type="PIRSF" id="PIRSF038881">
    <property type="entry name" value="RNAbp_HP1423"/>
    <property type="match status" value="1"/>
</dbReference>
<dbReference type="HAMAP" id="MF_00871">
    <property type="entry name" value="RqcP"/>
    <property type="match status" value="1"/>
</dbReference>
<keyword evidence="3 5" id="KW-0694">RNA-binding</keyword>
<evidence type="ECO:0000256" key="5">
    <source>
        <dbReference type="HAMAP-Rule" id="MF_00871"/>
    </source>
</evidence>
<organism evidence="7 8">
    <name type="scientific">Salimicrobium halophilum</name>
    <dbReference type="NCBI Taxonomy" id="86666"/>
    <lineage>
        <taxon>Bacteria</taxon>
        <taxon>Bacillati</taxon>
        <taxon>Bacillota</taxon>
        <taxon>Bacilli</taxon>
        <taxon>Bacillales</taxon>
        <taxon>Bacillaceae</taxon>
        <taxon>Salimicrobium</taxon>
    </lineage>
</organism>
<dbReference type="InterPro" id="IPR025490">
    <property type="entry name" value="RqcP"/>
</dbReference>
<dbReference type="GO" id="GO:0043023">
    <property type="term" value="F:ribosomal large subunit binding"/>
    <property type="evidence" value="ECO:0007669"/>
    <property type="project" value="UniProtKB-UniRule"/>
</dbReference>
<evidence type="ECO:0000259" key="6">
    <source>
        <dbReference type="SMART" id="SM00363"/>
    </source>
</evidence>
<gene>
    <name evidence="5" type="primary">rqcP</name>
    <name evidence="7" type="ORF">SAMN04490247_3004</name>
</gene>
<evidence type="ECO:0000256" key="1">
    <source>
        <dbReference type="ARBA" id="ARBA00022555"/>
    </source>
</evidence>
<keyword evidence="1 5" id="KW-0820">tRNA-binding</keyword>
<dbReference type="OrthoDB" id="9805210at2"/>
<evidence type="ECO:0000256" key="3">
    <source>
        <dbReference type="ARBA" id="ARBA00022884"/>
    </source>
</evidence>
<dbReference type="CDD" id="cd00165">
    <property type="entry name" value="S4"/>
    <property type="match status" value="1"/>
</dbReference>
<comment type="function">
    <text evidence="5">Key component of the ribosome quality control system (RQC), a ribosome-associated complex that mediates the extraction of incompletely synthesized nascent chains from stalled ribosomes and their subsequent degradation. RqcH recruits Ala-charged tRNA, and with RqcP directs the elongation of stalled nascent chains on 50S ribosomal subunits, leading to non-templated C-terminal alanine extensions (Ala tail). The Ala tail promotes nascent chain degradation. RqcP is associated with the translocation-like movement of the peptidyl-tRNA from the A-site into the P-site.</text>
</comment>
<evidence type="ECO:0000313" key="7">
    <source>
        <dbReference type="EMBL" id="SDJ72550.1"/>
    </source>
</evidence>
<dbReference type="Gene3D" id="3.10.290.10">
    <property type="entry name" value="RNA-binding S4 domain"/>
    <property type="match status" value="1"/>
</dbReference>
<reference evidence="8" key="1">
    <citation type="submission" date="2016-10" db="EMBL/GenBank/DDBJ databases">
        <authorList>
            <person name="Varghese N."/>
            <person name="Submissions S."/>
        </authorList>
    </citation>
    <scope>NUCLEOTIDE SEQUENCE [LARGE SCALE GENOMIC DNA]</scope>
    <source>
        <strain evidence="8">DSM 4771</strain>
    </source>
</reference>
<proteinExistence type="inferred from homology"/>
<dbReference type="InterPro" id="IPR036986">
    <property type="entry name" value="S4_RNA-bd_sf"/>
</dbReference>
<dbReference type="GO" id="GO:0019843">
    <property type="term" value="F:rRNA binding"/>
    <property type="evidence" value="ECO:0007669"/>
    <property type="project" value="UniProtKB-UniRule"/>
</dbReference>
<accession>A0A1G8W4X1</accession>
<evidence type="ECO:0000256" key="4">
    <source>
        <dbReference type="ARBA" id="ARBA00022917"/>
    </source>
</evidence>